<protein>
    <submittedName>
        <fullName evidence="1">Uncharacterized protein</fullName>
    </submittedName>
</protein>
<name>A0A9N9SFH0_PHACE</name>
<dbReference type="AlphaFoldDB" id="A0A9N9SFH0"/>
<dbReference type="OrthoDB" id="7680351at2759"/>
<sequence>MHDPKHTQQNLIPDCESCKAWENHISKAKNAREKYRTDAANAGSDETSLIVSADLEKVIMLPRIMFKQVIFCQRIIVFNESFVPIGKKQQIRPFSCLWHECISGRKKEDLISTFHAFLIAMRDFENITFWLDNCSGQNKNWALFSYLTYIINSPEGHTFMAADSFHHQMELSLQQKKKVYDFADFVNCVQTANSGKVTVKLMNLEDFFVWPDNSSSHNIKQLIPRPYMKDIVEVIAEKGKNELIYRTSFDAEAIKSDPTVRKIKSEAMAQWDKDSNDLINLIRMQMDHEEYIQEVCIPFNVKIYSQEQFQVIDKSRVDNDLPILYFDATGSIVKKPEGVKKRIYLYTAVIPTYPRRIFPVFEMISATHFAKTIYKIFNDFRCLCEENNKWPTFGAIVTDSSFPNLHAVSKSCNRCTLLEHIARCYSIVKGEIIFTESLVTIHLCCAHLIKIFSKDIEEKFADRSDANFLKDAMALAINTQTLAQLEDWFINMAVILLSQFATERVYRSQKCISNGIEDMNEGSVKEANTLKSGNIYNEDDTEK</sequence>
<dbReference type="EMBL" id="OU896723">
    <property type="protein sequence ID" value="CAG9818149.1"/>
    <property type="molecule type" value="Genomic_DNA"/>
</dbReference>
<evidence type="ECO:0000313" key="1">
    <source>
        <dbReference type="EMBL" id="CAG9818149.1"/>
    </source>
</evidence>
<reference evidence="1" key="1">
    <citation type="submission" date="2022-01" db="EMBL/GenBank/DDBJ databases">
        <authorList>
            <person name="King R."/>
        </authorList>
    </citation>
    <scope>NUCLEOTIDE SEQUENCE</scope>
</reference>
<keyword evidence="2" id="KW-1185">Reference proteome</keyword>
<organism evidence="1 2">
    <name type="scientific">Phaedon cochleariae</name>
    <name type="common">Mustard beetle</name>
    <dbReference type="NCBI Taxonomy" id="80249"/>
    <lineage>
        <taxon>Eukaryota</taxon>
        <taxon>Metazoa</taxon>
        <taxon>Ecdysozoa</taxon>
        <taxon>Arthropoda</taxon>
        <taxon>Hexapoda</taxon>
        <taxon>Insecta</taxon>
        <taxon>Pterygota</taxon>
        <taxon>Neoptera</taxon>
        <taxon>Endopterygota</taxon>
        <taxon>Coleoptera</taxon>
        <taxon>Polyphaga</taxon>
        <taxon>Cucujiformia</taxon>
        <taxon>Chrysomeloidea</taxon>
        <taxon>Chrysomelidae</taxon>
        <taxon>Chrysomelinae</taxon>
        <taxon>Chrysomelini</taxon>
        <taxon>Phaedon</taxon>
    </lineage>
</organism>
<gene>
    <name evidence="1" type="ORF">PHAECO_LOCUS5577</name>
</gene>
<evidence type="ECO:0000313" key="2">
    <source>
        <dbReference type="Proteomes" id="UP001153737"/>
    </source>
</evidence>
<accession>A0A9N9SFH0</accession>
<dbReference type="Proteomes" id="UP001153737">
    <property type="component" value="Chromosome 17"/>
</dbReference>
<reference evidence="1" key="2">
    <citation type="submission" date="2022-10" db="EMBL/GenBank/DDBJ databases">
        <authorList>
            <consortium name="ENA_rothamsted_submissions"/>
            <consortium name="culmorum"/>
            <person name="King R."/>
        </authorList>
    </citation>
    <scope>NUCLEOTIDE SEQUENCE</scope>
</reference>
<proteinExistence type="predicted"/>